<accession>A0A8E2DIN0</accession>
<evidence type="ECO:0008006" key="4">
    <source>
        <dbReference type="Google" id="ProtNLM"/>
    </source>
</evidence>
<dbReference type="InterPro" id="IPR040521">
    <property type="entry name" value="KDZ"/>
</dbReference>
<protein>
    <recommendedName>
        <fullName evidence="4">Ubiquitin-like protease family profile domain-containing protein</fullName>
    </recommendedName>
</protein>
<proteinExistence type="predicted"/>
<dbReference type="AlphaFoldDB" id="A0A8E2DIN0"/>
<dbReference type="Gene3D" id="3.40.395.10">
    <property type="entry name" value="Adenoviral Proteinase, Chain A"/>
    <property type="match status" value="1"/>
</dbReference>
<dbReference type="SUPFAM" id="SSF54001">
    <property type="entry name" value="Cysteine proteinases"/>
    <property type="match status" value="1"/>
</dbReference>
<evidence type="ECO:0000313" key="3">
    <source>
        <dbReference type="Proteomes" id="UP000250043"/>
    </source>
</evidence>
<organism evidence="2 3">
    <name type="scientific">Obba rivulosa</name>
    <dbReference type="NCBI Taxonomy" id="1052685"/>
    <lineage>
        <taxon>Eukaryota</taxon>
        <taxon>Fungi</taxon>
        <taxon>Dikarya</taxon>
        <taxon>Basidiomycota</taxon>
        <taxon>Agaricomycotina</taxon>
        <taxon>Agaricomycetes</taxon>
        <taxon>Polyporales</taxon>
        <taxon>Gelatoporiaceae</taxon>
        <taxon>Obba</taxon>
    </lineage>
</organism>
<reference evidence="2 3" key="1">
    <citation type="submission" date="2016-07" db="EMBL/GenBank/DDBJ databases">
        <title>Draft genome of the white-rot fungus Obba rivulosa 3A-2.</title>
        <authorList>
            <consortium name="DOE Joint Genome Institute"/>
            <person name="Miettinen O."/>
            <person name="Riley R."/>
            <person name="Acob R."/>
            <person name="Barry K."/>
            <person name="Cullen D."/>
            <person name="De Vries R."/>
            <person name="Hainaut M."/>
            <person name="Hatakka A."/>
            <person name="Henrissat B."/>
            <person name="Hilden K."/>
            <person name="Kuo R."/>
            <person name="Labutti K."/>
            <person name="Lipzen A."/>
            <person name="Makela M.R."/>
            <person name="Sandor L."/>
            <person name="Spatafora J.W."/>
            <person name="Grigoriev I.V."/>
            <person name="Hibbett D.S."/>
        </authorList>
    </citation>
    <scope>NUCLEOTIDE SEQUENCE [LARGE SCALE GENOMIC DNA]</scope>
    <source>
        <strain evidence="2 3">3A-2</strain>
    </source>
</reference>
<feature type="compositionally biased region" description="Basic and acidic residues" evidence="1">
    <location>
        <begin position="216"/>
        <end position="228"/>
    </location>
</feature>
<evidence type="ECO:0000256" key="1">
    <source>
        <dbReference type="SAM" id="MobiDB-lite"/>
    </source>
</evidence>
<dbReference type="PANTHER" id="PTHR33096">
    <property type="entry name" value="CXC2 DOMAIN-CONTAINING PROTEIN"/>
    <property type="match status" value="1"/>
</dbReference>
<keyword evidence="3" id="KW-1185">Reference proteome</keyword>
<sequence length="1151" mass="128420">MYERWKKLLPEIVEPLLGYLQQSAGNPVASRFVPIHSCNTPECVQKTHDVTILFWDPSGMFPTSPTLPRIAVSVDLLEFYFAIFERSGDAITALARALRNYYTRRGWRVLDSANQGTPMLDPFRKPLGYAVQWYDNVRVLIDRTVDHAIDNARATIAAHLQSNMSAPVSRDPTDGHPLVVVDGPMTQPATSSDTTGSSATTSHTTESSTPSPPSKPKSDDDSTSGSRRECASFLQHRCPACFGGAEWGRPFAEGGDIVVAIDGNFSHRHLRSAGDSPAFYDPDYFIPKEKVDAVGARIEALCKTPSNRRYVPKVPDEAVDACEQGHTAADEQKAKTNGDRFDDTGIMALVCTHDIPIFLINIDTPGEQLKYSMCMLEELFSHIPDNATVAALYDIGCVADRGNGLYSYLPDHITTRLLWAISVMHAYGHQWACQLVYNPRLRPGLGLRDGEGVERLWSKLRVFIPITRTSGRARRIWLIDRQARVIGDEMRNSLGIFIIHKLKHGVRLQRANAQNILSEIAVSETELRRQWSLQQEAQLSIRAHAPARLKKEVDAVLVLQGDIDRVETAIKAVRAQLQASGSSSQSINVLGQLENGLEELGNRVESLYTSLNVSDVFPELKGLNVDFVKMLVLARDVKVNLRKRVTAQFLEYDRLDRAAGGKDNPLGTKLHQHTRKAISKRQPSILTAIRKFNKYCMILADAASKPGIPASIVLPQPLATDLAKLRDDPNLYEDVWITPNPSQEPPRWLEDQDVRNGIQALLKMDRCKEEEARLRREADNMTRWFGRELAATQLAMSTFGDALYAPLLQQRHDDVALLQRRWDMELLPSGRLASRVQWAEHTVREILDATETRGPALNCATVVSLHLTSLEDDDSLSDDEGEDGLSAEDVDNPEMVDLLEDVTYADAEMAEAQDTMSNTTGGNGPETMIDTDMSDDGVLAVWDASTVQERAASPSQNCGPRISIQFHWICPAGLRQDDFTDLDMAQFIRHASHILAPRVLPRASSSNPIQFNPEDFTRIAADNQMLNCDCINACAALLQHTLARNDRSRCAVFSTYDINCAANNDDGGALWRSIRHRYYWERDVWLIPVHREGMGDQTSRVQNNGIDCGVWVLAVMAAHLRGFDMIALQEGDLRLFRAYLCTLISQLPERT</sequence>
<name>A0A8E2DIN0_9APHY</name>
<evidence type="ECO:0000313" key="2">
    <source>
        <dbReference type="EMBL" id="OCH83923.1"/>
    </source>
</evidence>
<dbReference type="Pfam" id="PF18758">
    <property type="entry name" value="KDZ"/>
    <property type="match status" value="1"/>
</dbReference>
<feature type="region of interest" description="Disordered" evidence="1">
    <location>
        <begin position="165"/>
        <end position="228"/>
    </location>
</feature>
<dbReference type="EMBL" id="KV722763">
    <property type="protein sequence ID" value="OCH83923.1"/>
    <property type="molecule type" value="Genomic_DNA"/>
</dbReference>
<dbReference type="Proteomes" id="UP000250043">
    <property type="component" value="Unassembled WGS sequence"/>
</dbReference>
<dbReference type="InterPro" id="IPR038765">
    <property type="entry name" value="Papain-like_cys_pep_sf"/>
</dbReference>
<dbReference type="OrthoDB" id="3265112at2759"/>
<gene>
    <name evidence="2" type="ORF">OBBRIDRAFT_815662</name>
</gene>
<dbReference type="PANTHER" id="PTHR33096:SF1">
    <property type="entry name" value="CXC1-LIKE CYSTEINE CLUSTER ASSOCIATED WITH KDZ TRANSPOSASES DOMAIN-CONTAINING PROTEIN"/>
    <property type="match status" value="1"/>
</dbReference>
<feature type="compositionally biased region" description="Low complexity" evidence="1">
    <location>
        <begin position="188"/>
        <end position="209"/>
    </location>
</feature>